<evidence type="ECO:0000256" key="13">
    <source>
        <dbReference type="ARBA" id="ARBA00037785"/>
    </source>
</evidence>
<keyword evidence="5" id="KW-0769">Symport</keyword>
<protein>
    <recommendedName>
        <fullName evidence="14">Sodium-dependent nutrient amino acid transporter 1</fullName>
    </recommendedName>
</protein>
<dbReference type="GO" id="GO:0015179">
    <property type="term" value="F:L-amino acid transmembrane transporter activity"/>
    <property type="evidence" value="ECO:0007669"/>
    <property type="project" value="TreeGrafter"/>
</dbReference>
<reference evidence="16" key="1">
    <citation type="submission" date="2020-05" db="UniProtKB">
        <authorList>
            <consortium name="EnsemblMetazoa"/>
        </authorList>
    </citation>
    <scope>IDENTIFICATION</scope>
    <source>
        <strain evidence="16">Aabys</strain>
    </source>
</reference>
<keyword evidence="10" id="KW-0472">Membrane</keyword>
<comment type="subcellular location">
    <subcellularLocation>
        <location evidence="1">Membrane</location>
        <topology evidence="1">Multi-pass membrane protein</topology>
    </subcellularLocation>
</comment>
<dbReference type="VEuPathDB" id="VectorBase:MDOMA2_003258"/>
<evidence type="ECO:0000256" key="14">
    <source>
        <dbReference type="ARBA" id="ARBA00040215"/>
    </source>
</evidence>
<dbReference type="InterPro" id="IPR000175">
    <property type="entry name" value="Na/ntran_symport"/>
</dbReference>
<dbReference type="AlphaFoldDB" id="A0A1I8MRP6"/>
<dbReference type="GO" id="GO:0005283">
    <property type="term" value="F:amino acid:sodium symporter activity"/>
    <property type="evidence" value="ECO:0007669"/>
    <property type="project" value="TreeGrafter"/>
</dbReference>
<comment type="similarity">
    <text evidence="2">Belongs to the sodium:neurotransmitter symporter (SNF) (TC 2.A.22) family.</text>
</comment>
<evidence type="ECO:0000256" key="10">
    <source>
        <dbReference type="ARBA" id="ARBA00023136"/>
    </source>
</evidence>
<dbReference type="EnsemblMetazoa" id="MDOA007770-RA">
    <property type="protein sequence ID" value="MDOA007770-PA"/>
    <property type="gene ID" value="MDOA007770"/>
</dbReference>
<dbReference type="GO" id="GO:0089718">
    <property type="term" value="P:amino acid import across plasma membrane"/>
    <property type="evidence" value="ECO:0007669"/>
    <property type="project" value="TreeGrafter"/>
</dbReference>
<dbReference type="eggNOG" id="KOG3660">
    <property type="taxonomic scope" value="Eukaryota"/>
</dbReference>
<name>A0A1I8MRP6_MUSDO</name>
<evidence type="ECO:0000313" key="16">
    <source>
        <dbReference type="EnsemblMetazoa" id="MDOA007770-PA"/>
    </source>
</evidence>
<evidence type="ECO:0000256" key="15">
    <source>
        <dbReference type="PIRSR" id="PIRSR600175-1"/>
    </source>
</evidence>
<evidence type="ECO:0000256" key="1">
    <source>
        <dbReference type="ARBA" id="ARBA00004141"/>
    </source>
</evidence>
<feature type="binding site" evidence="15">
    <location>
        <position position="51"/>
    </location>
    <ligand>
        <name>Na(+)</name>
        <dbReference type="ChEBI" id="CHEBI:29101"/>
        <label>1</label>
    </ligand>
</feature>
<evidence type="ECO:0000256" key="6">
    <source>
        <dbReference type="ARBA" id="ARBA00022970"/>
    </source>
</evidence>
<keyword evidence="9" id="KW-0406">Ion transport</keyword>
<dbReference type="PANTHER" id="PTHR11616">
    <property type="entry name" value="SODIUM/CHLORIDE DEPENDENT TRANSPORTER"/>
    <property type="match status" value="1"/>
</dbReference>
<comment type="function">
    <text evidence="13">Unusual broad substrate spectrum amino acid:sodium cotransporter that promotes absorption of the D isomers of essential amino acids. Neutral amino acids are the preferred substrates, especially methionine and phenylalanine.</text>
</comment>
<dbReference type="PANTHER" id="PTHR11616:SF321">
    <property type="entry name" value="SODIUM-DEPENDENT NUTRIENT AMINO ACID TRANSPORTER 1-RELATED"/>
    <property type="match status" value="1"/>
</dbReference>
<organism evidence="16">
    <name type="scientific">Musca domestica</name>
    <name type="common">House fly</name>
    <dbReference type="NCBI Taxonomy" id="7370"/>
    <lineage>
        <taxon>Eukaryota</taxon>
        <taxon>Metazoa</taxon>
        <taxon>Ecdysozoa</taxon>
        <taxon>Arthropoda</taxon>
        <taxon>Hexapoda</taxon>
        <taxon>Insecta</taxon>
        <taxon>Pterygota</taxon>
        <taxon>Neoptera</taxon>
        <taxon>Endopterygota</taxon>
        <taxon>Diptera</taxon>
        <taxon>Brachycera</taxon>
        <taxon>Muscomorpha</taxon>
        <taxon>Muscoidea</taxon>
        <taxon>Muscidae</taxon>
        <taxon>Musca</taxon>
    </lineage>
</organism>
<evidence type="ECO:0000256" key="7">
    <source>
        <dbReference type="ARBA" id="ARBA00022989"/>
    </source>
</evidence>
<evidence type="ECO:0000256" key="12">
    <source>
        <dbReference type="ARBA" id="ARBA00023201"/>
    </source>
</evidence>
<evidence type="ECO:0000256" key="11">
    <source>
        <dbReference type="ARBA" id="ARBA00023180"/>
    </source>
</evidence>
<dbReference type="GO" id="GO:0005886">
    <property type="term" value="C:plasma membrane"/>
    <property type="evidence" value="ECO:0007669"/>
    <property type="project" value="TreeGrafter"/>
</dbReference>
<dbReference type="GO" id="GO:0046872">
    <property type="term" value="F:metal ion binding"/>
    <property type="evidence" value="ECO:0007669"/>
    <property type="project" value="UniProtKB-KW"/>
</dbReference>
<keyword evidence="7" id="KW-1133">Transmembrane helix</keyword>
<feature type="binding site" evidence="15">
    <location>
        <position position="55"/>
    </location>
    <ligand>
        <name>Na(+)</name>
        <dbReference type="ChEBI" id="CHEBI:29101"/>
        <label>1</label>
    </ligand>
</feature>
<evidence type="ECO:0000256" key="4">
    <source>
        <dbReference type="ARBA" id="ARBA00022692"/>
    </source>
</evidence>
<keyword evidence="4" id="KW-0812">Transmembrane</keyword>
<dbReference type="VEuPathDB" id="VectorBase:MDOA007770"/>
<dbReference type="InterPro" id="IPR037272">
    <property type="entry name" value="SNS_sf"/>
</dbReference>
<keyword evidence="11" id="KW-0325">Glycoprotein</keyword>
<keyword evidence="15" id="KW-0479">Metal-binding</keyword>
<keyword evidence="12" id="KW-0739">Sodium transport</keyword>
<accession>A0A1I8MRP6</accession>
<evidence type="ECO:0000256" key="8">
    <source>
        <dbReference type="ARBA" id="ARBA00023053"/>
    </source>
</evidence>
<evidence type="ECO:0000256" key="5">
    <source>
        <dbReference type="ARBA" id="ARBA00022847"/>
    </source>
</evidence>
<dbReference type="Pfam" id="PF00209">
    <property type="entry name" value="SNF"/>
    <property type="match status" value="1"/>
</dbReference>
<sequence length="270" mass="30528">VWYAAVTQCFYSLSVCFGNIIMYSSYNKFGHNVHRDATIFSVLFFLMLFVLGIGSNIAMTSCTVTAIRDNFPKVKQWQCALGIAIFSFCIGLAYVTPGGQFILTLVDYFGASMIALVLGIAELYVLGWVYGVDRLCRDAEFMMGRKVGPYWRWCWAVVTPLIMTAILVYFLSTYTPLTYNKVTYPNWAYAIGWTITCFGVLQLPIWVVVGAIRAPGSSWSEKLRNAFKPKHDWGPRDPLLREQYNKEIANEAIANENLGCWGFIKKNILG</sequence>
<dbReference type="SUPFAM" id="SSF161070">
    <property type="entry name" value="SNF-like"/>
    <property type="match status" value="1"/>
</dbReference>
<dbReference type="PRINTS" id="PR00176">
    <property type="entry name" value="NANEUSMPORT"/>
</dbReference>
<keyword evidence="6" id="KW-0029">Amino-acid transport</keyword>
<keyword evidence="8 15" id="KW-0915">Sodium</keyword>
<proteinExistence type="inferred from homology"/>
<evidence type="ECO:0000256" key="3">
    <source>
        <dbReference type="ARBA" id="ARBA00022448"/>
    </source>
</evidence>
<keyword evidence="3" id="KW-0813">Transport</keyword>
<evidence type="ECO:0000256" key="9">
    <source>
        <dbReference type="ARBA" id="ARBA00023065"/>
    </source>
</evidence>
<dbReference type="PROSITE" id="PS50267">
    <property type="entry name" value="NA_NEUROTRAN_SYMP_3"/>
    <property type="match status" value="1"/>
</dbReference>
<evidence type="ECO:0000256" key="2">
    <source>
        <dbReference type="ARBA" id="ARBA00006459"/>
    </source>
</evidence>